<dbReference type="Pfam" id="PF10364">
    <property type="entry name" value="NKWYS"/>
    <property type="match status" value="1"/>
</dbReference>
<organism evidence="1 2">
    <name type="scientific">Amphritea atlantica</name>
    <dbReference type="NCBI Taxonomy" id="355243"/>
    <lineage>
        <taxon>Bacteria</taxon>
        <taxon>Pseudomonadati</taxon>
        <taxon>Pseudomonadota</taxon>
        <taxon>Gammaproteobacteria</taxon>
        <taxon>Oceanospirillales</taxon>
        <taxon>Oceanospirillaceae</taxon>
        <taxon>Amphritea</taxon>
    </lineage>
</organism>
<dbReference type="Proteomes" id="UP001059950">
    <property type="component" value="Chromosome"/>
</dbReference>
<dbReference type="InterPro" id="IPR018831">
    <property type="entry name" value="Uncharacterised_NKWYS"/>
</dbReference>
<accession>A0ABY5GSC0</accession>
<protein>
    <recommendedName>
        <fullName evidence="3">Sulfotransferase family protein</fullName>
    </recommendedName>
</protein>
<proteinExistence type="predicted"/>
<keyword evidence="2" id="KW-1185">Reference proteome</keyword>
<dbReference type="EMBL" id="CP073344">
    <property type="protein sequence ID" value="UTW02471.1"/>
    <property type="molecule type" value="Genomic_DNA"/>
</dbReference>
<name>A0ABY5GSC0_9GAMM</name>
<sequence length="260" mass="31020">MLSKLFCDYRKYKRKEFYLIYQMGKVGSDAVCGAIGDDCVEHIHTLYGGNPNDKYLQRNNIKAPVYDFIYYGIKRFLLRLGAKNKKLKVITLVRDPISRDPSMFFQDLDGYVHQKRKESYSDYISFNTGGVSRLISLYEEVYDFEYGLSWFERELKRYTGIDIYESSFVNGFVRVENDKFDVLCLRMEKLDELEAVLSDFCNRDIHLIRRNESVDKWYKSIYESFRLNYKIGERRLDQYKQSKLYLWLSVESEVLVDNND</sequence>
<reference evidence="1" key="1">
    <citation type="submission" date="2021-04" db="EMBL/GenBank/DDBJ databases">
        <title>Oceanospirillales bacteria with DddD are important DMSP degraders in coastal seawater.</title>
        <authorList>
            <person name="Liu J."/>
        </authorList>
    </citation>
    <scope>NUCLEOTIDE SEQUENCE</scope>
    <source>
        <strain evidence="1">GY6</strain>
    </source>
</reference>
<evidence type="ECO:0000313" key="1">
    <source>
        <dbReference type="EMBL" id="UTW02471.1"/>
    </source>
</evidence>
<evidence type="ECO:0008006" key="3">
    <source>
        <dbReference type="Google" id="ProtNLM"/>
    </source>
</evidence>
<gene>
    <name evidence="1" type="ORF">KDX31_14060</name>
</gene>
<evidence type="ECO:0000313" key="2">
    <source>
        <dbReference type="Proteomes" id="UP001059950"/>
    </source>
</evidence>